<sequence length="374" mass="41756">MIIAGEASGDLHGAQLIRQVTKLDSQVTFFGIGGSNMRSAGVDIKIDASKLAVIGLVEVIKHYRQLVSYLDDMKALLKSQRPDLLILIDYPGFNLRLAKAAKLLKIKVLFYISPQVWAWRKGRVKKIGQSIDMMAVIFDFETKFYEDYNIPVRFVGHPLTDEIPEHYNKIDTINSLNLDSNNKILGLFPGSRKSEIKNLLPILLESASRLHKQDKNLQFLIPLASTITQEDIAPFLNGIEIPITIIDNNSTAAIQACSAIITASGTVTLEIALSGVPMVVIYKIASMSYYILRMMIHLDHLALCNIVADQRIVPELIQQQANPDEIVNEIEKILYYDNYSASIIEKLKSVRTHLGRSGNGLLVAELALEMLGRR</sequence>
<evidence type="ECO:0000256" key="2">
    <source>
        <dbReference type="ARBA" id="ARBA00022516"/>
    </source>
</evidence>
<dbReference type="PANTHER" id="PTHR30372">
    <property type="entry name" value="LIPID-A-DISACCHARIDE SYNTHASE"/>
    <property type="match status" value="1"/>
</dbReference>
<dbReference type="SUPFAM" id="SSF53756">
    <property type="entry name" value="UDP-Glycosyltransferase/glycogen phosphorylase"/>
    <property type="match status" value="1"/>
</dbReference>
<reference evidence="8" key="1">
    <citation type="submission" date="2018-06" db="EMBL/GenBank/DDBJ databases">
        <authorList>
            <person name="Zhirakovskaya E."/>
        </authorList>
    </citation>
    <scope>NUCLEOTIDE SEQUENCE</scope>
</reference>
<accession>A0A3B1A0X0</accession>
<dbReference type="EMBL" id="UOFS01000013">
    <property type="protein sequence ID" value="VAW93392.1"/>
    <property type="molecule type" value="Genomic_DNA"/>
</dbReference>
<dbReference type="EC" id="2.4.1.182" evidence="1"/>
<evidence type="ECO:0000313" key="8">
    <source>
        <dbReference type="EMBL" id="VAW93392.1"/>
    </source>
</evidence>
<keyword evidence="2" id="KW-0444">Lipid biosynthesis</keyword>
<dbReference type="GO" id="GO:0016020">
    <property type="term" value="C:membrane"/>
    <property type="evidence" value="ECO:0007669"/>
    <property type="project" value="GOC"/>
</dbReference>
<evidence type="ECO:0000256" key="5">
    <source>
        <dbReference type="ARBA" id="ARBA00022679"/>
    </source>
</evidence>
<dbReference type="GO" id="GO:0005543">
    <property type="term" value="F:phospholipid binding"/>
    <property type="evidence" value="ECO:0007669"/>
    <property type="project" value="TreeGrafter"/>
</dbReference>
<organism evidence="8">
    <name type="scientific">hydrothermal vent metagenome</name>
    <dbReference type="NCBI Taxonomy" id="652676"/>
    <lineage>
        <taxon>unclassified sequences</taxon>
        <taxon>metagenomes</taxon>
        <taxon>ecological metagenomes</taxon>
    </lineage>
</organism>
<evidence type="ECO:0000256" key="6">
    <source>
        <dbReference type="ARBA" id="ARBA00023098"/>
    </source>
</evidence>
<dbReference type="InterPro" id="IPR003835">
    <property type="entry name" value="Glyco_trans_19"/>
</dbReference>
<dbReference type="Pfam" id="PF02684">
    <property type="entry name" value="LpxB"/>
    <property type="match status" value="1"/>
</dbReference>
<keyword evidence="6" id="KW-0443">Lipid metabolism</keyword>
<evidence type="ECO:0000256" key="3">
    <source>
        <dbReference type="ARBA" id="ARBA00022556"/>
    </source>
</evidence>
<dbReference type="PANTHER" id="PTHR30372:SF4">
    <property type="entry name" value="LIPID-A-DISACCHARIDE SYNTHASE, MITOCHONDRIAL-RELATED"/>
    <property type="match status" value="1"/>
</dbReference>
<protein>
    <recommendedName>
        <fullName evidence="1">lipid-A-disaccharide synthase</fullName>
        <ecNumber evidence="1">2.4.1.182</ecNumber>
    </recommendedName>
</protein>
<evidence type="ECO:0000256" key="7">
    <source>
        <dbReference type="ARBA" id="ARBA00048975"/>
    </source>
</evidence>
<dbReference type="GO" id="GO:0009245">
    <property type="term" value="P:lipid A biosynthetic process"/>
    <property type="evidence" value="ECO:0007669"/>
    <property type="project" value="UniProtKB-KW"/>
</dbReference>
<evidence type="ECO:0000256" key="4">
    <source>
        <dbReference type="ARBA" id="ARBA00022676"/>
    </source>
</evidence>
<proteinExistence type="inferred from homology"/>
<name>A0A3B1A0X0_9ZZZZ</name>
<comment type="catalytic activity">
    <reaction evidence="7">
        <text>a lipid X + a UDP-2-N,3-O-bis[(3R)-3-hydroxyacyl]-alpha-D-glucosamine = a lipid A disaccharide + UDP + H(+)</text>
        <dbReference type="Rhea" id="RHEA:67828"/>
        <dbReference type="ChEBI" id="CHEBI:15378"/>
        <dbReference type="ChEBI" id="CHEBI:58223"/>
        <dbReference type="ChEBI" id="CHEBI:137748"/>
        <dbReference type="ChEBI" id="CHEBI:176338"/>
        <dbReference type="ChEBI" id="CHEBI:176343"/>
        <dbReference type="EC" id="2.4.1.182"/>
    </reaction>
</comment>
<keyword evidence="4 8" id="KW-0328">Glycosyltransferase</keyword>
<gene>
    <name evidence="8" type="ORF">MNBD_GAMMA22-711</name>
</gene>
<dbReference type="AlphaFoldDB" id="A0A3B1A0X0"/>
<keyword evidence="3" id="KW-0441">Lipid A biosynthesis</keyword>
<keyword evidence="5 8" id="KW-0808">Transferase</keyword>
<dbReference type="NCBIfam" id="TIGR00215">
    <property type="entry name" value="lpxB"/>
    <property type="match status" value="1"/>
</dbReference>
<dbReference type="GO" id="GO:0008915">
    <property type="term" value="F:lipid-A-disaccharide synthase activity"/>
    <property type="evidence" value="ECO:0007669"/>
    <property type="project" value="UniProtKB-EC"/>
</dbReference>
<dbReference type="HAMAP" id="MF_00392">
    <property type="entry name" value="LpxB"/>
    <property type="match status" value="1"/>
</dbReference>
<evidence type="ECO:0000256" key="1">
    <source>
        <dbReference type="ARBA" id="ARBA00012687"/>
    </source>
</evidence>